<reference evidence="1 2" key="1">
    <citation type="journal article" date="2012" name="Science">
        <title>Ecological populations of bacteria act as socially cohesive units of antibiotic production and resistance.</title>
        <authorList>
            <person name="Cordero O.X."/>
            <person name="Wildschutte H."/>
            <person name="Kirkup B."/>
            <person name="Proehl S."/>
            <person name="Ngo L."/>
            <person name="Hussain F."/>
            <person name="Le Roux F."/>
            <person name="Mincer T."/>
            <person name="Polz M.F."/>
        </authorList>
    </citation>
    <scope>NUCLEOTIDE SEQUENCE [LARGE SCALE GENOMIC DNA]</scope>
    <source>
        <strain evidence="1 2">FF-238</strain>
    </source>
</reference>
<dbReference type="RefSeq" id="WP_017052335.1">
    <property type="nucleotide sequence ID" value="NZ_AJYW02000058.1"/>
</dbReference>
<protein>
    <submittedName>
        <fullName evidence="1">Twin-arginine translocation pathway signal</fullName>
    </submittedName>
</protein>
<name>A0A1E5D3H5_9VIBR</name>
<gene>
    <name evidence="1" type="ORF">A130_13665</name>
</gene>
<organism evidence="1 2">
    <name type="scientific">Vibrio genomosp. F6 str. FF-238</name>
    <dbReference type="NCBI Taxonomy" id="1191298"/>
    <lineage>
        <taxon>Bacteria</taxon>
        <taxon>Pseudomonadati</taxon>
        <taxon>Pseudomonadota</taxon>
        <taxon>Gammaproteobacteria</taxon>
        <taxon>Vibrionales</taxon>
        <taxon>Vibrionaceae</taxon>
        <taxon>Vibrio</taxon>
    </lineage>
</organism>
<dbReference type="InterPro" id="IPR053855">
    <property type="entry name" value="DUF6931"/>
</dbReference>
<dbReference type="Proteomes" id="UP000094165">
    <property type="component" value="Unassembled WGS sequence"/>
</dbReference>
<dbReference type="AlphaFoldDB" id="A0A1E5D3H5"/>
<comment type="caution">
    <text evidence="1">The sequence shown here is derived from an EMBL/GenBank/DDBJ whole genome shotgun (WGS) entry which is preliminary data.</text>
</comment>
<dbReference type="EMBL" id="AJYW02000058">
    <property type="protein sequence ID" value="OEE78086.1"/>
    <property type="molecule type" value="Genomic_DNA"/>
</dbReference>
<evidence type="ECO:0000313" key="2">
    <source>
        <dbReference type="Proteomes" id="UP000094165"/>
    </source>
</evidence>
<proteinExistence type="predicted"/>
<keyword evidence="2" id="KW-1185">Reference proteome</keyword>
<dbReference type="Pfam" id="PF22011">
    <property type="entry name" value="DUF6931"/>
    <property type="match status" value="1"/>
</dbReference>
<evidence type="ECO:0000313" key="1">
    <source>
        <dbReference type="EMBL" id="OEE78086.1"/>
    </source>
</evidence>
<accession>A0A1E5D3H5</accession>
<sequence length="190" mass="20626">MKLLKVPYSDSKQVLSLFEASAALLPLAEKHLLPFDLIYAAFDDELFSEAVTYLAHALPVRESIWWASCCALSRHDWNEAEANAIQAAKSWVHNPDETNRRFAEKMAETSGLDSGAGWAAQAAFWSGGSMTAPNDPIVPPPEYLYAQAVAGSINLTAVLPDGEQAKARYKTFIDIGIDIAKGGNGQILES</sequence>